<dbReference type="Proteomes" id="UP001332931">
    <property type="component" value="Unassembled WGS sequence"/>
</dbReference>
<evidence type="ECO:0000313" key="2">
    <source>
        <dbReference type="Proteomes" id="UP001332931"/>
    </source>
</evidence>
<dbReference type="RefSeq" id="WP_330958878.1">
    <property type="nucleotide sequence ID" value="NZ_JAZGJQ010000013.1"/>
</dbReference>
<evidence type="ECO:0008006" key="3">
    <source>
        <dbReference type="Google" id="ProtNLM"/>
    </source>
</evidence>
<name>A0ABU7RBZ7_9ACTN</name>
<proteinExistence type="predicted"/>
<evidence type="ECO:0000313" key="1">
    <source>
        <dbReference type="EMBL" id="MEE6148111.1"/>
    </source>
</evidence>
<comment type="caution">
    <text evidence="1">The sequence shown here is derived from an EMBL/GenBank/DDBJ whole genome shotgun (WGS) entry which is preliminary data.</text>
</comment>
<sequence length="240" mass="27154">MAEEERPSTLEWAKRWLSPARLAPYLADCGGDVELALALHEWNLALGRAVMMDVAHFELALRNSYARVLRDGLGDGWLLDDSSPLRAPIMRMSKAKKQRDVNLVNRRAIDDAQRRARDHSNADQVVAGLTLGFWVHLTDRSRERDLWIPHLHKAWPVGSDRNDLNARLYAVNQLRNRVAHHERLFDPKDKGLSPRAVDADAVALLRDLHPEAYDRLFGEDPRTGVERFLDGDPAPVGVGL</sequence>
<dbReference type="EMBL" id="JAZGJQ010000013">
    <property type="protein sequence ID" value="MEE6148111.1"/>
    <property type="molecule type" value="Genomic_DNA"/>
</dbReference>
<gene>
    <name evidence="1" type="ORF">VXJ25_08980</name>
</gene>
<reference evidence="1 2" key="1">
    <citation type="submission" date="2024-01" db="EMBL/GenBank/DDBJ databases">
        <title>Description of Olsenella sp. nov., isolated from pig feces.</title>
        <authorList>
            <person name="Chang Y.-H."/>
        </authorList>
    </citation>
    <scope>NUCLEOTIDE SEQUENCE [LARGE SCALE GENOMIC DNA]</scope>
    <source>
        <strain evidence="1 2">YH-ols2223</strain>
    </source>
</reference>
<keyword evidence="2" id="KW-1185">Reference proteome</keyword>
<accession>A0ABU7RBZ7</accession>
<protein>
    <recommendedName>
        <fullName evidence="3">Abi-like protein</fullName>
    </recommendedName>
</protein>
<organism evidence="1 2">
    <name type="scientific">Olsenella absiana</name>
    <dbReference type="NCBI Taxonomy" id="3115222"/>
    <lineage>
        <taxon>Bacteria</taxon>
        <taxon>Bacillati</taxon>
        <taxon>Actinomycetota</taxon>
        <taxon>Coriobacteriia</taxon>
        <taxon>Coriobacteriales</taxon>
        <taxon>Atopobiaceae</taxon>
        <taxon>Olsenella</taxon>
    </lineage>
</organism>